<protein>
    <submittedName>
        <fullName evidence="7">Sorbitol dehydrogenase</fullName>
        <ecNumber evidence="7">1.1.1.14</ecNumber>
    </submittedName>
</protein>
<dbReference type="Gene3D" id="3.90.180.10">
    <property type="entry name" value="Medium-chain alcohol dehydrogenases, catalytic domain"/>
    <property type="match status" value="2"/>
</dbReference>
<dbReference type="PATRIC" id="fig|1434111.4.peg.3967"/>
<evidence type="ECO:0000313" key="7">
    <source>
        <dbReference type="EMBL" id="AKB76265.1"/>
    </source>
</evidence>
<evidence type="ECO:0000313" key="8">
    <source>
        <dbReference type="Proteomes" id="UP000033072"/>
    </source>
</evidence>
<dbReference type="Proteomes" id="UP000033072">
    <property type="component" value="Chromosome"/>
</dbReference>
<keyword evidence="8" id="KW-1185">Reference proteome</keyword>
<dbReference type="STRING" id="1434111.MSLAZ_3004"/>
<dbReference type="GO" id="GO:0003939">
    <property type="term" value="F:L-iditol 2-dehydrogenase (NAD+) activity"/>
    <property type="evidence" value="ECO:0007669"/>
    <property type="project" value="UniProtKB-EC"/>
</dbReference>
<dbReference type="Gene3D" id="3.40.50.720">
    <property type="entry name" value="NAD(P)-binding Rossmann-like Domain"/>
    <property type="match status" value="2"/>
</dbReference>
<dbReference type="CDD" id="cd08255">
    <property type="entry name" value="2-desacetyl-2-hydroxyethyl_bacteriochlorophyllide_like"/>
    <property type="match status" value="1"/>
</dbReference>
<dbReference type="RefSeq" id="WP_048128410.1">
    <property type="nucleotide sequence ID" value="NZ_CP009515.1"/>
</dbReference>
<dbReference type="InterPro" id="IPR011032">
    <property type="entry name" value="GroES-like_sf"/>
</dbReference>
<dbReference type="EC" id="1.1.1.14" evidence="7"/>
<keyword evidence="3" id="KW-0479">Metal-binding</keyword>
<feature type="domain" description="Enoyl reductase (ER)" evidence="6">
    <location>
        <begin position="11"/>
        <end position="369"/>
    </location>
</feature>
<dbReference type="EMBL" id="CP009515">
    <property type="protein sequence ID" value="AKB76265.1"/>
    <property type="molecule type" value="Genomic_DNA"/>
</dbReference>
<dbReference type="GO" id="GO:0000166">
    <property type="term" value="F:nucleotide binding"/>
    <property type="evidence" value="ECO:0007669"/>
    <property type="project" value="InterPro"/>
</dbReference>
<dbReference type="SMART" id="SM00829">
    <property type="entry name" value="PKS_ER"/>
    <property type="match status" value="1"/>
</dbReference>
<dbReference type="Pfam" id="PF01408">
    <property type="entry name" value="GFO_IDH_MocA"/>
    <property type="match status" value="1"/>
</dbReference>
<evidence type="ECO:0000259" key="6">
    <source>
        <dbReference type="SMART" id="SM00829"/>
    </source>
</evidence>
<dbReference type="Pfam" id="PF22725">
    <property type="entry name" value="GFO_IDH_MocA_C3"/>
    <property type="match status" value="1"/>
</dbReference>
<dbReference type="Gene3D" id="3.30.360.10">
    <property type="entry name" value="Dihydrodipicolinate Reductase, domain 2"/>
    <property type="match status" value="1"/>
</dbReference>
<dbReference type="SUPFAM" id="SSF51735">
    <property type="entry name" value="NAD(P)-binding Rossmann-fold domains"/>
    <property type="match status" value="2"/>
</dbReference>
<reference evidence="7 8" key="1">
    <citation type="submission" date="2014-07" db="EMBL/GenBank/DDBJ databases">
        <title>Methanogenic archaea and the global carbon cycle.</title>
        <authorList>
            <person name="Henriksen J.R."/>
            <person name="Luke J."/>
            <person name="Reinhart S."/>
            <person name="Benedict M.N."/>
            <person name="Youngblut N.D."/>
            <person name="Metcalf M.E."/>
            <person name="Whitaker R.J."/>
            <person name="Metcalf W.W."/>
        </authorList>
    </citation>
    <scope>NUCLEOTIDE SEQUENCE [LARGE SCALE GENOMIC DNA]</scope>
    <source>
        <strain evidence="7 8">Z-7289</strain>
    </source>
</reference>
<dbReference type="KEGG" id="mls:MSLAZ_3004"/>
<dbReference type="SUPFAM" id="SSF50129">
    <property type="entry name" value="GroES-like"/>
    <property type="match status" value="1"/>
</dbReference>
<organism evidence="7 8">
    <name type="scientific">Methanosarcina lacustris Z-7289</name>
    <dbReference type="NCBI Taxonomy" id="1434111"/>
    <lineage>
        <taxon>Archaea</taxon>
        <taxon>Methanobacteriati</taxon>
        <taxon>Methanobacteriota</taxon>
        <taxon>Stenosarchaea group</taxon>
        <taxon>Methanomicrobia</taxon>
        <taxon>Methanosarcinales</taxon>
        <taxon>Methanosarcinaceae</taxon>
        <taxon>Methanosarcina</taxon>
    </lineage>
</organism>
<evidence type="ECO:0000256" key="5">
    <source>
        <dbReference type="ARBA" id="ARBA00023002"/>
    </source>
</evidence>
<keyword evidence="4" id="KW-0862">Zinc</keyword>
<dbReference type="GeneID" id="24807880"/>
<dbReference type="Pfam" id="PF00107">
    <property type="entry name" value="ADH_zinc_N"/>
    <property type="match status" value="1"/>
</dbReference>
<evidence type="ECO:0000256" key="4">
    <source>
        <dbReference type="ARBA" id="ARBA00022833"/>
    </source>
</evidence>
<comment type="similarity">
    <text evidence="2">Belongs to the zinc-containing alcohol dehydrogenase family.</text>
</comment>
<dbReference type="PANTHER" id="PTHR43350">
    <property type="entry name" value="NAD-DEPENDENT ALCOHOL DEHYDROGENASE"/>
    <property type="match status" value="1"/>
</dbReference>
<dbReference type="InterPro" id="IPR036291">
    <property type="entry name" value="NAD(P)-bd_dom_sf"/>
</dbReference>
<gene>
    <name evidence="7" type="ORF">MSLAZ_3004</name>
</gene>
<dbReference type="GO" id="GO:0046872">
    <property type="term" value="F:metal ion binding"/>
    <property type="evidence" value="ECO:0007669"/>
    <property type="project" value="UniProtKB-KW"/>
</dbReference>
<evidence type="ECO:0000256" key="1">
    <source>
        <dbReference type="ARBA" id="ARBA00001947"/>
    </source>
</evidence>
<evidence type="ECO:0000256" key="3">
    <source>
        <dbReference type="ARBA" id="ARBA00022723"/>
    </source>
</evidence>
<keyword evidence="5 7" id="KW-0560">Oxidoreductase</keyword>
<dbReference type="InterPro" id="IPR013149">
    <property type="entry name" value="ADH-like_C"/>
</dbReference>
<dbReference type="PANTHER" id="PTHR43350:SF19">
    <property type="entry name" value="D-GULOSIDE 3-DEHYDROGENASE"/>
    <property type="match status" value="1"/>
</dbReference>
<evidence type="ECO:0000256" key="2">
    <source>
        <dbReference type="ARBA" id="ARBA00008072"/>
    </source>
</evidence>
<dbReference type="OrthoDB" id="25239at2157"/>
<name>A0A0E3WTI0_9EURY</name>
<dbReference type="AlphaFoldDB" id="A0A0E3WTI0"/>
<dbReference type="InterPro" id="IPR055170">
    <property type="entry name" value="GFO_IDH_MocA-like_dom"/>
</dbReference>
<dbReference type="HOGENOM" id="CLU_024115_0_0_2"/>
<comment type="cofactor">
    <cofactor evidence="1">
        <name>Zn(2+)</name>
        <dbReference type="ChEBI" id="CHEBI:29105"/>
    </cofactor>
</comment>
<sequence>MKQVVLNLKDGDLTVEDVPIPTLKGSGVLVRNHYSVISAGTESGLVDLADKSLIGKARARPDLAMKVINKAKQDGPISAFQQAMGRLDKREPLGYSSAGTVISVSEDITGIKVGDRVACAGAGYANHADVAFVPKNLCVKVPDNVDLKNACFTTVGSIAMQGVRNADVRVGENVVVVGLGLVGLITVQILKASGCRVFGTDLDEAKVKLAKKLGAEVAFSRNTPNIEESVRQFSRGIGADVTIIAAATRSNDPVDFAGKITRERGKVVIVGLVGMDIPREEYYNKEIELRVSRSYGPGRYDRAYEEFGRDYPAPYVRWTENRNMQAFLDLLSMQKISMDPIISHEFAIEEAPDAYDIIEQRKPYLGIVLRYNTDREIEDKIVLKAPESKPFPSGTPVIGVIGAGIFATSTLLPNLSKIDGIKLKGLSAASGISCESVAKKYGFGYCTSDYHKIMEDPEINCVSIVTRNSLHAPLVIEALKHGKNVLVEKPLALTEEELEAVRAAWKEHGGLVMVGFNRRYSELGTKLRDFFKKRSQPMVALYRVNAESIPKDHWIYDNSEGGSRIITECCHFIDFLQFIIGSSPTEVYARKIEPEIKSPEDNENVSITISFEDGSIGTIIYTTHGDSSLSKEHAEFFADGMAGVITDFKQLELIKGGKKEKITKRMVTEKGHKNEFEKFFEMVKKGSSEYDFEANVLTTLVTIKAVESVQNGLPIMFLKCSSIL</sequence>
<accession>A0A0E3WTI0</accession>
<proteinExistence type="inferred from homology"/>
<dbReference type="InterPro" id="IPR020843">
    <property type="entry name" value="ER"/>
</dbReference>
<dbReference type="InterPro" id="IPR000683">
    <property type="entry name" value="Gfo/Idh/MocA-like_OxRdtase_N"/>
</dbReference>
<dbReference type="SUPFAM" id="SSF55347">
    <property type="entry name" value="Glyceraldehyde-3-phosphate dehydrogenase-like, C-terminal domain"/>
    <property type="match status" value="1"/>
</dbReference>